<feature type="transmembrane region" description="Helical" evidence="2">
    <location>
        <begin position="430"/>
        <end position="454"/>
    </location>
</feature>
<name>A0A7R9JZN6_TIMGE</name>
<reference evidence="4" key="1">
    <citation type="submission" date="2020-11" db="EMBL/GenBank/DDBJ databases">
        <authorList>
            <person name="Tran Van P."/>
        </authorList>
    </citation>
    <scope>NUCLEOTIDE SEQUENCE</scope>
</reference>
<gene>
    <name evidence="4" type="ORF">TGEB3V08_LOCUS6360</name>
</gene>
<evidence type="ECO:0000313" key="4">
    <source>
        <dbReference type="EMBL" id="CAD7596346.1"/>
    </source>
</evidence>
<keyword evidence="2" id="KW-1133">Transmembrane helix</keyword>
<keyword evidence="3" id="KW-0732">Signal</keyword>
<dbReference type="AlphaFoldDB" id="A0A7R9JZN6"/>
<evidence type="ECO:0000256" key="1">
    <source>
        <dbReference type="SAM" id="MobiDB-lite"/>
    </source>
</evidence>
<feature type="region of interest" description="Disordered" evidence="1">
    <location>
        <begin position="197"/>
        <end position="263"/>
    </location>
</feature>
<dbReference type="EMBL" id="OE841576">
    <property type="protein sequence ID" value="CAD7596346.1"/>
    <property type="molecule type" value="Genomic_DNA"/>
</dbReference>
<feature type="compositionally biased region" description="Polar residues" evidence="1">
    <location>
        <begin position="210"/>
        <end position="257"/>
    </location>
</feature>
<keyword evidence="2" id="KW-0812">Transmembrane</keyword>
<organism evidence="4">
    <name type="scientific">Timema genevievae</name>
    <name type="common">Walking stick</name>
    <dbReference type="NCBI Taxonomy" id="629358"/>
    <lineage>
        <taxon>Eukaryota</taxon>
        <taxon>Metazoa</taxon>
        <taxon>Ecdysozoa</taxon>
        <taxon>Arthropoda</taxon>
        <taxon>Hexapoda</taxon>
        <taxon>Insecta</taxon>
        <taxon>Pterygota</taxon>
        <taxon>Neoptera</taxon>
        <taxon>Polyneoptera</taxon>
        <taxon>Phasmatodea</taxon>
        <taxon>Timematodea</taxon>
        <taxon>Timematoidea</taxon>
        <taxon>Timematidae</taxon>
        <taxon>Timema</taxon>
    </lineage>
</organism>
<accession>A0A7R9JZN6</accession>
<dbReference type="InterPro" id="IPR035914">
    <property type="entry name" value="Sperma_CUB_dom_sf"/>
</dbReference>
<evidence type="ECO:0008006" key="5">
    <source>
        <dbReference type="Google" id="ProtNLM"/>
    </source>
</evidence>
<proteinExistence type="predicted"/>
<protein>
    <recommendedName>
        <fullName evidence="5">CUB domain-containing protein</fullName>
    </recommendedName>
</protein>
<feature type="region of interest" description="Disordered" evidence="1">
    <location>
        <begin position="281"/>
        <end position="313"/>
    </location>
</feature>
<evidence type="ECO:0000256" key="2">
    <source>
        <dbReference type="SAM" id="Phobius"/>
    </source>
</evidence>
<sequence length="569" mass="62776">MTFAGNLVFLAAVCICSCYGSDITLWTSYNISDDAGPGLEDTSSCNRTDNVTSGATLTPSYDDLIGCDTWTRVVTITDGYAIDVIVESMDVGQDDYLTINAGGRRLVDASVPVFTGKIRTPRKIRALTSTAVFIEFVAQPSNDTQYTGFTLTFQKYGEITTSTETSTEASTLPLAPQSVSAEFTVYLSGLTPVVGPQGSKSLPFQDPQESKSLPSQGPQESKSLPSQGPQESKSLPSQGPQESKSLPFQGLQESKSLPSKDRPRAFKRAYHLKAFKRARAYRPRAVQEPSREPTIPGPSREQELPVQGPSREQEPTLKNQLFAQNITEFKNAVKGMAVNFCTANSIDIIDNITEKNVVILYAAQCPITWPNSDTCVQVTMSVPVVVLNDTAYEMTTIHLYQMWNQYSARDALLQELGLKVYSVPRTELTMYTWMGVSLGCLAIFAIILVLVWRLDIFANYSDRLSGVSESQPKMSTTSQKSWIELPYQEFPPMGVDDFPEYEPDNLHTGKGVHINLHPLPSPTPKLPSYGPPQEYGAALHFFPTSFDNQALIEEDDDIDQKHDRNTSTS</sequence>
<feature type="compositionally biased region" description="Basic and acidic residues" evidence="1">
    <location>
        <begin position="559"/>
        <end position="569"/>
    </location>
</feature>
<evidence type="ECO:0000256" key="3">
    <source>
        <dbReference type="SAM" id="SignalP"/>
    </source>
</evidence>
<keyword evidence="2" id="KW-0472">Membrane</keyword>
<feature type="signal peptide" evidence="3">
    <location>
        <begin position="1"/>
        <end position="20"/>
    </location>
</feature>
<feature type="chain" id="PRO_5031151415" description="CUB domain-containing protein" evidence="3">
    <location>
        <begin position="21"/>
        <end position="569"/>
    </location>
</feature>
<dbReference type="SUPFAM" id="SSF49854">
    <property type="entry name" value="Spermadhesin, CUB domain"/>
    <property type="match status" value="1"/>
</dbReference>
<feature type="region of interest" description="Disordered" evidence="1">
    <location>
        <begin position="550"/>
        <end position="569"/>
    </location>
</feature>